<evidence type="ECO:0000313" key="1">
    <source>
        <dbReference type="EMBL" id="MPM60878.1"/>
    </source>
</evidence>
<dbReference type="AlphaFoldDB" id="A0A645B751"/>
<organism evidence="1">
    <name type="scientific">bioreactor metagenome</name>
    <dbReference type="NCBI Taxonomy" id="1076179"/>
    <lineage>
        <taxon>unclassified sequences</taxon>
        <taxon>metagenomes</taxon>
        <taxon>ecological metagenomes</taxon>
    </lineage>
</organism>
<comment type="caution">
    <text evidence="1">The sequence shown here is derived from an EMBL/GenBank/DDBJ whole genome shotgun (WGS) entry which is preliminary data.</text>
</comment>
<protein>
    <submittedName>
        <fullName evidence="1">Uncharacterized protein</fullName>
    </submittedName>
</protein>
<name>A0A645B751_9ZZZZ</name>
<proteinExistence type="predicted"/>
<reference evidence="1" key="1">
    <citation type="submission" date="2019-08" db="EMBL/GenBank/DDBJ databases">
        <authorList>
            <person name="Kucharzyk K."/>
            <person name="Murdoch R.W."/>
            <person name="Higgins S."/>
            <person name="Loffler F."/>
        </authorList>
    </citation>
    <scope>NUCLEOTIDE SEQUENCE</scope>
</reference>
<dbReference type="EMBL" id="VSSQ01018034">
    <property type="protein sequence ID" value="MPM60878.1"/>
    <property type="molecule type" value="Genomic_DNA"/>
</dbReference>
<gene>
    <name evidence="1" type="ORF">SDC9_107732</name>
</gene>
<sequence length="94" mass="10328">MKIGKACAVFMQIDSDKYTVEEKGTAILEVLKMPTHNGVTKDAMLRVIKFLLYLAFDVPERDAKICAGGCIRNFADPLEHCDGCEFGKGSEVGK</sequence>
<accession>A0A645B751</accession>